<evidence type="ECO:0000256" key="9">
    <source>
        <dbReference type="ARBA" id="ARBA00022776"/>
    </source>
</evidence>
<dbReference type="GO" id="GO:0072686">
    <property type="term" value="C:mitotic spindle"/>
    <property type="evidence" value="ECO:0007669"/>
    <property type="project" value="InterPro"/>
</dbReference>
<keyword evidence="15" id="KW-0131">Cell cycle</keyword>
<feature type="region of interest" description="Disordered" evidence="19">
    <location>
        <begin position="84"/>
        <end position="140"/>
    </location>
</feature>
<keyword evidence="10" id="KW-0159">Chromosome partition</keyword>
<evidence type="ECO:0000256" key="7">
    <source>
        <dbReference type="ARBA" id="ARBA00022618"/>
    </source>
</evidence>
<feature type="region of interest" description="Disordered" evidence="19">
    <location>
        <begin position="1"/>
        <end position="53"/>
    </location>
</feature>
<dbReference type="GO" id="GO:0000278">
    <property type="term" value="P:mitotic cell cycle"/>
    <property type="evidence" value="ECO:0007669"/>
    <property type="project" value="InterPro"/>
</dbReference>
<keyword evidence="9" id="KW-0498">Mitosis</keyword>
<dbReference type="GO" id="GO:0005874">
    <property type="term" value="C:microtubule"/>
    <property type="evidence" value="ECO:0007669"/>
    <property type="project" value="UniProtKB-KW"/>
</dbReference>
<keyword evidence="12" id="KW-0175">Coiled coil</keyword>
<dbReference type="Proteomes" id="UP000094043">
    <property type="component" value="Chromosome 4"/>
</dbReference>
<dbReference type="KEGG" id="cdep:91088046"/>
<reference evidence="20" key="2">
    <citation type="journal article" date="2022" name="Elife">
        <title>Obligate sexual reproduction of a homothallic fungus closely related to the Cryptococcus pathogenic species complex.</title>
        <authorList>
            <person name="Passer A.R."/>
            <person name="Clancey S.A."/>
            <person name="Shea T."/>
            <person name="David-Palma M."/>
            <person name="Averette A.F."/>
            <person name="Boekhout T."/>
            <person name="Porcel B.M."/>
            <person name="Nowrousian M."/>
            <person name="Cuomo C.A."/>
            <person name="Sun S."/>
            <person name="Heitman J."/>
            <person name="Coelho M.A."/>
        </authorList>
    </citation>
    <scope>NUCLEOTIDE SEQUENCE</scope>
    <source>
        <strain evidence="20">CBS 7841</strain>
    </source>
</reference>
<dbReference type="AlphaFoldDB" id="A0A1E3IE66"/>
<keyword evidence="8" id="KW-0493">Microtubule</keyword>
<evidence type="ECO:0000256" key="11">
    <source>
        <dbReference type="ARBA" id="ARBA00022838"/>
    </source>
</evidence>
<organism evidence="20 21">
    <name type="scientific">Cryptococcus depauperatus CBS 7841</name>
    <dbReference type="NCBI Taxonomy" id="1295531"/>
    <lineage>
        <taxon>Eukaryota</taxon>
        <taxon>Fungi</taxon>
        <taxon>Dikarya</taxon>
        <taxon>Basidiomycota</taxon>
        <taxon>Agaricomycotina</taxon>
        <taxon>Tremellomycetes</taxon>
        <taxon>Tremellales</taxon>
        <taxon>Cryptococcaceae</taxon>
        <taxon>Cryptococcus</taxon>
    </lineage>
</organism>
<dbReference type="OrthoDB" id="2576499at2759"/>
<dbReference type="GO" id="GO:0042729">
    <property type="term" value="C:DASH complex"/>
    <property type="evidence" value="ECO:0007669"/>
    <property type="project" value="InterPro"/>
</dbReference>
<accession>A0A1E3IE66</accession>
<evidence type="ECO:0000256" key="17">
    <source>
        <dbReference type="ARBA" id="ARBA00044152"/>
    </source>
</evidence>
<evidence type="ECO:0000256" key="1">
    <source>
        <dbReference type="ARBA" id="ARBA00004123"/>
    </source>
</evidence>
<dbReference type="Pfam" id="PF08651">
    <property type="entry name" value="DASH_Duo1"/>
    <property type="match status" value="1"/>
</dbReference>
<keyword evidence="7" id="KW-0132">Cell division</keyword>
<evidence type="ECO:0000256" key="8">
    <source>
        <dbReference type="ARBA" id="ARBA00022701"/>
    </source>
</evidence>
<keyword evidence="14" id="KW-0539">Nucleus</keyword>
<evidence type="ECO:0000256" key="12">
    <source>
        <dbReference type="ARBA" id="ARBA00023054"/>
    </source>
</evidence>
<evidence type="ECO:0000256" key="10">
    <source>
        <dbReference type="ARBA" id="ARBA00022829"/>
    </source>
</evidence>
<keyword evidence="21" id="KW-1185">Reference proteome</keyword>
<keyword evidence="5" id="KW-0158">Chromosome</keyword>
<dbReference type="PANTHER" id="PTHR28216:SF1">
    <property type="entry name" value="DASH COMPLEX SUBUNIT DUO1"/>
    <property type="match status" value="1"/>
</dbReference>
<evidence type="ECO:0000256" key="2">
    <source>
        <dbReference type="ARBA" id="ARBA00004186"/>
    </source>
</evidence>
<evidence type="ECO:0000256" key="3">
    <source>
        <dbReference type="ARBA" id="ARBA00004629"/>
    </source>
</evidence>
<keyword evidence="11" id="KW-0995">Kinetochore</keyword>
<evidence type="ECO:0000256" key="18">
    <source>
        <dbReference type="ARBA" id="ARBA00044358"/>
    </source>
</evidence>
<dbReference type="RefSeq" id="XP_066069325.1">
    <property type="nucleotide sequence ID" value="XM_066213228.1"/>
</dbReference>
<feature type="region of interest" description="Disordered" evidence="19">
    <location>
        <begin position="203"/>
        <end position="226"/>
    </location>
</feature>
<comment type="subcellular location">
    <subcellularLocation>
        <location evidence="3">Chromosome</location>
        <location evidence="3">Centromere</location>
        <location evidence="3">Kinetochore</location>
    </subcellularLocation>
    <subcellularLocation>
        <location evidence="2">Cytoplasm</location>
        <location evidence="2">Cytoskeleton</location>
        <location evidence="2">Spindle</location>
    </subcellularLocation>
    <subcellularLocation>
        <location evidence="1">Nucleus</location>
    </subcellularLocation>
</comment>
<evidence type="ECO:0000256" key="19">
    <source>
        <dbReference type="SAM" id="MobiDB-lite"/>
    </source>
</evidence>
<dbReference type="VEuPathDB" id="FungiDB:L203_03663"/>
<evidence type="ECO:0000256" key="13">
    <source>
        <dbReference type="ARBA" id="ARBA00023212"/>
    </source>
</evidence>
<evidence type="ECO:0000256" key="4">
    <source>
        <dbReference type="ARBA" id="ARBA00005366"/>
    </source>
</evidence>
<reference evidence="20" key="3">
    <citation type="submission" date="2024-01" db="EMBL/GenBank/DDBJ databases">
        <authorList>
            <person name="Coelho M.A."/>
            <person name="David-Palma M."/>
            <person name="Shea T."/>
            <person name="Sun S."/>
            <person name="Cuomo C.A."/>
            <person name="Heitman J."/>
        </authorList>
    </citation>
    <scope>NUCLEOTIDE SEQUENCE</scope>
    <source>
        <strain evidence="20">CBS 7841</strain>
    </source>
</reference>
<sequence>MDSPLLPVLSKFDRDGRDEPMLSLSNMTIGSDDDEARDPISPSKNPSLLLDARIGSKTDDLGVREQELESALPQLAKPRFSLFAPHQGHDDLPSLDSETREDKAGFAADKTREEATEYPERGLKGYDEGEKDKQQAQGKERALKEGLYQLREFNEAFDVFLEALKSSREHNERLSIMVKHTSALLDQYTALLGQAQHTQRLLSDPKWTGSSDDAPLALSQATAARQ</sequence>
<dbReference type="GeneID" id="91088046"/>
<evidence type="ECO:0000256" key="6">
    <source>
        <dbReference type="ARBA" id="ARBA00022490"/>
    </source>
</evidence>
<keyword evidence="13" id="KW-0206">Cytoskeleton</keyword>
<feature type="compositionally biased region" description="Basic and acidic residues" evidence="19">
    <location>
        <begin position="87"/>
        <end position="140"/>
    </location>
</feature>
<dbReference type="GO" id="GO:0007059">
    <property type="term" value="P:chromosome segregation"/>
    <property type="evidence" value="ECO:0007669"/>
    <property type="project" value="UniProtKB-KW"/>
</dbReference>
<gene>
    <name evidence="20" type="ORF">L203_103836</name>
</gene>
<dbReference type="InterPro" id="IPR013960">
    <property type="entry name" value="DASH_Duo1"/>
</dbReference>
<evidence type="ECO:0000256" key="14">
    <source>
        <dbReference type="ARBA" id="ARBA00023242"/>
    </source>
</evidence>
<evidence type="ECO:0000256" key="15">
    <source>
        <dbReference type="ARBA" id="ARBA00023306"/>
    </source>
</evidence>
<keyword evidence="6" id="KW-0963">Cytoplasm</keyword>
<evidence type="ECO:0000313" key="20">
    <source>
        <dbReference type="EMBL" id="WVN88625.1"/>
    </source>
</evidence>
<comment type="similarity">
    <text evidence="4">Belongs to the DASH complex DUO1 family.</text>
</comment>
<keyword evidence="16" id="KW-0137">Centromere</keyword>
<evidence type="ECO:0000313" key="21">
    <source>
        <dbReference type="Proteomes" id="UP000094043"/>
    </source>
</evidence>
<reference evidence="20" key="1">
    <citation type="submission" date="2016-06" db="EMBL/GenBank/DDBJ databases">
        <authorList>
            <person name="Cuomo C."/>
            <person name="Litvintseva A."/>
            <person name="Heitman J."/>
            <person name="Chen Y."/>
            <person name="Sun S."/>
            <person name="Springer D."/>
            <person name="Dromer F."/>
            <person name="Young S."/>
            <person name="Zeng Q."/>
            <person name="Chapman S."/>
            <person name="Gujja S."/>
            <person name="Saif S."/>
            <person name="Birren B."/>
        </authorList>
    </citation>
    <scope>NUCLEOTIDE SEQUENCE</scope>
    <source>
        <strain evidence="20">CBS 7841</strain>
    </source>
</reference>
<protein>
    <recommendedName>
        <fullName evidence="17">DASH complex subunit DUO1</fullName>
    </recommendedName>
    <alternativeName>
        <fullName evidence="18">Outer kinetochore protein DUO1</fullName>
    </alternativeName>
</protein>
<dbReference type="PANTHER" id="PTHR28216">
    <property type="entry name" value="DASH COMPLEX SUBUNIT DUO1"/>
    <property type="match status" value="1"/>
</dbReference>
<name>A0A1E3IE66_9TREE</name>
<proteinExistence type="inferred from homology"/>
<feature type="compositionally biased region" description="Basic and acidic residues" evidence="19">
    <location>
        <begin position="11"/>
        <end position="20"/>
    </location>
</feature>
<evidence type="ECO:0000256" key="16">
    <source>
        <dbReference type="ARBA" id="ARBA00023328"/>
    </source>
</evidence>
<evidence type="ECO:0000256" key="5">
    <source>
        <dbReference type="ARBA" id="ARBA00022454"/>
    </source>
</evidence>
<dbReference type="EMBL" id="CP143787">
    <property type="protein sequence ID" value="WVN88625.1"/>
    <property type="molecule type" value="Genomic_DNA"/>
</dbReference>
<dbReference type="GO" id="GO:0051301">
    <property type="term" value="P:cell division"/>
    <property type="evidence" value="ECO:0007669"/>
    <property type="project" value="UniProtKB-KW"/>
</dbReference>